<dbReference type="GO" id="GO:0034599">
    <property type="term" value="P:cellular response to oxidative stress"/>
    <property type="evidence" value="ECO:0007669"/>
    <property type="project" value="TreeGrafter"/>
</dbReference>
<dbReference type="SUPFAM" id="SSF52833">
    <property type="entry name" value="Thioredoxin-like"/>
    <property type="match status" value="1"/>
</dbReference>
<dbReference type="Proteomes" id="UP000468581">
    <property type="component" value="Unassembled WGS sequence"/>
</dbReference>
<evidence type="ECO:0000256" key="13">
    <source>
        <dbReference type="ARBA" id="ARBA00042639"/>
    </source>
</evidence>
<evidence type="ECO:0000256" key="10">
    <source>
        <dbReference type="ARBA" id="ARBA00023284"/>
    </source>
</evidence>
<evidence type="ECO:0000259" key="17">
    <source>
        <dbReference type="PROSITE" id="PS51352"/>
    </source>
</evidence>
<evidence type="ECO:0000256" key="12">
    <source>
        <dbReference type="ARBA" id="ARBA00038489"/>
    </source>
</evidence>
<dbReference type="GO" id="GO:0009579">
    <property type="term" value="C:thylakoid"/>
    <property type="evidence" value="ECO:0007669"/>
    <property type="project" value="UniProtKB-SubCell"/>
</dbReference>
<dbReference type="PIRSF" id="PIRSF000239">
    <property type="entry name" value="AHPC"/>
    <property type="match status" value="1"/>
</dbReference>
<keyword evidence="10" id="KW-0676">Redox-active center</keyword>
<accession>A0A6P0UK96</accession>
<keyword evidence="5" id="KW-0049">Antioxidant</keyword>
<sequence length="152" mass="17615">MRLSIGDSVPDFTLKDKDGKDFNIRDLKGKRPFVVYFYPRDFTPGCTKEACSFRDRYEEFTELGAEVIGISSDSEKRHRKFSENYQLPFVLLSDRSNKVRKLFGVSNDLLGLLPGRETFVFDKEAKLIMLFNSMNAVRHIEKALHALKQLEQ</sequence>
<evidence type="ECO:0000256" key="1">
    <source>
        <dbReference type="ARBA" id="ARBA00003330"/>
    </source>
</evidence>
<keyword evidence="9" id="KW-1015">Disulfide bond</keyword>
<dbReference type="RefSeq" id="WP_163605317.1">
    <property type="nucleotide sequence ID" value="NZ_JAABOO010000001.1"/>
</dbReference>
<keyword evidence="8" id="KW-0793">Thylakoid</keyword>
<evidence type="ECO:0000313" key="19">
    <source>
        <dbReference type="Proteomes" id="UP000468581"/>
    </source>
</evidence>
<dbReference type="GO" id="GO:0005737">
    <property type="term" value="C:cytoplasm"/>
    <property type="evidence" value="ECO:0007669"/>
    <property type="project" value="TreeGrafter"/>
</dbReference>
<evidence type="ECO:0000256" key="15">
    <source>
        <dbReference type="ARBA" id="ARBA00060385"/>
    </source>
</evidence>
<dbReference type="PANTHER" id="PTHR42801">
    <property type="entry name" value="THIOREDOXIN-DEPENDENT PEROXIDE REDUCTASE"/>
    <property type="match status" value="1"/>
</dbReference>
<comment type="similarity">
    <text evidence="12">Belongs to the peroxiredoxin family. BCP/PrxQ subfamily.</text>
</comment>
<comment type="catalytic activity">
    <reaction evidence="14">
        <text>a hydroperoxide + [thioredoxin]-dithiol = an alcohol + [thioredoxin]-disulfide + H2O</text>
        <dbReference type="Rhea" id="RHEA:62620"/>
        <dbReference type="Rhea" id="RHEA-COMP:10698"/>
        <dbReference type="Rhea" id="RHEA-COMP:10700"/>
        <dbReference type="ChEBI" id="CHEBI:15377"/>
        <dbReference type="ChEBI" id="CHEBI:29950"/>
        <dbReference type="ChEBI" id="CHEBI:30879"/>
        <dbReference type="ChEBI" id="CHEBI:35924"/>
        <dbReference type="ChEBI" id="CHEBI:50058"/>
        <dbReference type="EC" id="1.11.1.24"/>
    </reaction>
</comment>
<dbReference type="EC" id="1.11.1.24" evidence="3"/>
<evidence type="ECO:0000256" key="2">
    <source>
        <dbReference type="ARBA" id="ARBA00011245"/>
    </source>
</evidence>
<comment type="function">
    <text evidence="1">Thiol-specific peroxidase that catalyzes the reduction of hydrogen peroxide and organic hydroperoxides to water and alcohols, respectively. Plays a role in cell protection against oxidative stress by detoxifying peroxides and as sensor of hydrogen peroxide-mediated signaling events.</text>
</comment>
<comment type="subcellular location">
    <subcellularLocation>
        <location evidence="15">Thylakoid</location>
    </subcellularLocation>
</comment>
<gene>
    <name evidence="18" type="ORF">GWK08_02440</name>
</gene>
<evidence type="ECO:0000256" key="7">
    <source>
        <dbReference type="ARBA" id="ARBA00023002"/>
    </source>
</evidence>
<dbReference type="InterPro" id="IPR000866">
    <property type="entry name" value="AhpC/TSA"/>
</dbReference>
<organism evidence="18 19">
    <name type="scientific">Leptobacterium flavescens</name>
    <dbReference type="NCBI Taxonomy" id="472055"/>
    <lineage>
        <taxon>Bacteria</taxon>
        <taxon>Pseudomonadati</taxon>
        <taxon>Bacteroidota</taxon>
        <taxon>Flavobacteriia</taxon>
        <taxon>Flavobacteriales</taxon>
        <taxon>Flavobacteriaceae</taxon>
        <taxon>Leptobacterium</taxon>
    </lineage>
</organism>
<reference evidence="18 19" key="1">
    <citation type="submission" date="2020-01" db="EMBL/GenBank/DDBJ databases">
        <title>Leptobacterium flavescens.</title>
        <authorList>
            <person name="Wang G."/>
        </authorList>
    </citation>
    <scope>NUCLEOTIDE SEQUENCE [LARGE SCALE GENOMIC DNA]</scope>
    <source>
        <strain evidence="18 19">KCTC 22160</strain>
    </source>
</reference>
<protein>
    <recommendedName>
        <fullName evidence="3">thioredoxin-dependent peroxiredoxin</fullName>
        <ecNumber evidence="3">1.11.1.24</ecNumber>
    </recommendedName>
    <alternativeName>
        <fullName evidence="11">Thioredoxin peroxidase</fullName>
    </alternativeName>
    <alternativeName>
        <fullName evidence="13">Thioredoxin-dependent peroxiredoxin Bcp</fullName>
    </alternativeName>
</protein>
<dbReference type="EMBL" id="JAABOO010000001">
    <property type="protein sequence ID" value="NER12289.1"/>
    <property type="molecule type" value="Genomic_DNA"/>
</dbReference>
<evidence type="ECO:0000256" key="4">
    <source>
        <dbReference type="ARBA" id="ARBA00022559"/>
    </source>
</evidence>
<evidence type="ECO:0000256" key="6">
    <source>
        <dbReference type="ARBA" id="ARBA00022946"/>
    </source>
</evidence>
<evidence type="ECO:0000256" key="14">
    <source>
        <dbReference type="ARBA" id="ARBA00049091"/>
    </source>
</evidence>
<keyword evidence="4" id="KW-0575">Peroxidase</keyword>
<evidence type="ECO:0000256" key="11">
    <source>
        <dbReference type="ARBA" id="ARBA00032824"/>
    </source>
</evidence>
<dbReference type="GO" id="GO:0008379">
    <property type="term" value="F:thioredoxin peroxidase activity"/>
    <property type="evidence" value="ECO:0007669"/>
    <property type="project" value="TreeGrafter"/>
</dbReference>
<dbReference type="CDD" id="cd03017">
    <property type="entry name" value="PRX_BCP"/>
    <property type="match status" value="1"/>
</dbReference>
<evidence type="ECO:0000256" key="3">
    <source>
        <dbReference type="ARBA" id="ARBA00013017"/>
    </source>
</evidence>
<evidence type="ECO:0000256" key="9">
    <source>
        <dbReference type="ARBA" id="ARBA00023157"/>
    </source>
</evidence>
<dbReference type="InterPro" id="IPR050924">
    <property type="entry name" value="Peroxiredoxin_BCP/PrxQ"/>
</dbReference>
<dbReference type="PANTHER" id="PTHR42801:SF4">
    <property type="entry name" value="AHPC_TSA FAMILY PROTEIN"/>
    <property type="match status" value="1"/>
</dbReference>
<feature type="active site" description="Cysteine sulfenic acid (-SOH) intermediate; for peroxidase activity" evidence="16">
    <location>
        <position position="46"/>
    </location>
</feature>
<evidence type="ECO:0000313" key="18">
    <source>
        <dbReference type="EMBL" id="NER12289.1"/>
    </source>
</evidence>
<dbReference type="InterPro" id="IPR013766">
    <property type="entry name" value="Thioredoxin_domain"/>
</dbReference>
<evidence type="ECO:0000256" key="5">
    <source>
        <dbReference type="ARBA" id="ARBA00022862"/>
    </source>
</evidence>
<proteinExistence type="inferred from homology"/>
<dbReference type="GO" id="GO:0045454">
    <property type="term" value="P:cell redox homeostasis"/>
    <property type="evidence" value="ECO:0007669"/>
    <property type="project" value="TreeGrafter"/>
</dbReference>
<dbReference type="PROSITE" id="PS51352">
    <property type="entry name" value="THIOREDOXIN_2"/>
    <property type="match status" value="1"/>
</dbReference>
<name>A0A6P0UK96_9FLAO</name>
<evidence type="ECO:0000256" key="16">
    <source>
        <dbReference type="PIRSR" id="PIRSR000239-1"/>
    </source>
</evidence>
<dbReference type="Pfam" id="PF00578">
    <property type="entry name" value="AhpC-TSA"/>
    <property type="match status" value="1"/>
</dbReference>
<dbReference type="InterPro" id="IPR036249">
    <property type="entry name" value="Thioredoxin-like_sf"/>
</dbReference>
<comment type="subunit">
    <text evidence="2">Monomer.</text>
</comment>
<dbReference type="FunFam" id="3.40.30.10:FF:000122">
    <property type="entry name" value="Peroxiredoxin Q chloroplastic"/>
    <property type="match status" value="1"/>
</dbReference>
<keyword evidence="6" id="KW-0809">Transit peptide</keyword>
<dbReference type="InterPro" id="IPR024706">
    <property type="entry name" value="Peroxiredoxin_AhpC-typ"/>
</dbReference>
<dbReference type="Gene3D" id="3.40.30.10">
    <property type="entry name" value="Glutaredoxin"/>
    <property type="match status" value="1"/>
</dbReference>
<keyword evidence="19" id="KW-1185">Reference proteome</keyword>
<dbReference type="AlphaFoldDB" id="A0A6P0UK96"/>
<comment type="caution">
    <text evidence="18">The sequence shown here is derived from an EMBL/GenBank/DDBJ whole genome shotgun (WGS) entry which is preliminary data.</text>
</comment>
<feature type="domain" description="Thioredoxin" evidence="17">
    <location>
        <begin position="3"/>
        <end position="152"/>
    </location>
</feature>
<keyword evidence="7" id="KW-0560">Oxidoreductase</keyword>
<evidence type="ECO:0000256" key="8">
    <source>
        <dbReference type="ARBA" id="ARBA00023078"/>
    </source>
</evidence>